<dbReference type="PANTHER" id="PTHR12296:SF21">
    <property type="entry name" value="DENN DOMAIN-CONTAINING PROTEIN 3"/>
    <property type="match status" value="1"/>
</dbReference>
<protein>
    <submittedName>
        <fullName evidence="6">Scytalone dehydratase</fullName>
    </submittedName>
</protein>
<dbReference type="InterPro" id="IPR005113">
    <property type="entry name" value="uDENN_dom"/>
</dbReference>
<keyword evidence="7" id="KW-1185">Reference proteome</keyword>
<evidence type="ECO:0000313" key="7">
    <source>
        <dbReference type="Proteomes" id="UP001141552"/>
    </source>
</evidence>
<feature type="region of interest" description="Disordered" evidence="4">
    <location>
        <begin position="768"/>
        <end position="794"/>
    </location>
</feature>
<dbReference type="InterPro" id="IPR001194">
    <property type="entry name" value="cDENN_dom"/>
</dbReference>
<dbReference type="GO" id="GO:0032483">
    <property type="term" value="P:regulation of Rab protein signal transduction"/>
    <property type="evidence" value="ECO:0007669"/>
    <property type="project" value="TreeGrafter"/>
</dbReference>
<dbReference type="SMART" id="SM00801">
    <property type="entry name" value="dDENN"/>
    <property type="match status" value="1"/>
</dbReference>
<dbReference type="InterPro" id="IPR001680">
    <property type="entry name" value="WD40_rpt"/>
</dbReference>
<feature type="repeat" description="WD" evidence="3">
    <location>
        <begin position="908"/>
        <end position="947"/>
    </location>
</feature>
<organism evidence="6 7">
    <name type="scientific">Turnera subulata</name>
    <dbReference type="NCBI Taxonomy" id="218843"/>
    <lineage>
        <taxon>Eukaryota</taxon>
        <taxon>Viridiplantae</taxon>
        <taxon>Streptophyta</taxon>
        <taxon>Embryophyta</taxon>
        <taxon>Tracheophyta</taxon>
        <taxon>Spermatophyta</taxon>
        <taxon>Magnoliopsida</taxon>
        <taxon>eudicotyledons</taxon>
        <taxon>Gunneridae</taxon>
        <taxon>Pentapetalae</taxon>
        <taxon>rosids</taxon>
        <taxon>fabids</taxon>
        <taxon>Malpighiales</taxon>
        <taxon>Passifloraceae</taxon>
        <taxon>Turnera</taxon>
    </lineage>
</organism>
<dbReference type="FunFam" id="3.30.450.200:FF:000006">
    <property type="entry name" value="DENN domain and WD repeat-containing protein SCD1"/>
    <property type="match status" value="1"/>
</dbReference>
<dbReference type="FunFam" id="3.40.50.11500:FF:000007">
    <property type="entry name" value="DENN domain and WD repeat-containing protein SCD1"/>
    <property type="match status" value="1"/>
</dbReference>
<dbReference type="SUPFAM" id="SSF50978">
    <property type="entry name" value="WD40 repeat-like"/>
    <property type="match status" value="1"/>
</dbReference>
<dbReference type="Gene3D" id="2.130.10.10">
    <property type="entry name" value="YVTN repeat-like/Quinoprotein amine dehydrogenase"/>
    <property type="match status" value="2"/>
</dbReference>
<comment type="caution">
    <text evidence="6">The sequence shown here is derived from an EMBL/GenBank/DDBJ whole genome shotgun (WGS) entry which is preliminary data.</text>
</comment>
<evidence type="ECO:0000259" key="5">
    <source>
        <dbReference type="PROSITE" id="PS50211"/>
    </source>
</evidence>
<evidence type="ECO:0000256" key="4">
    <source>
        <dbReference type="SAM" id="MobiDB-lite"/>
    </source>
</evidence>
<dbReference type="OrthoDB" id="6019893at2759"/>
<dbReference type="PROSITE" id="PS00678">
    <property type="entry name" value="WD_REPEATS_1"/>
    <property type="match status" value="2"/>
</dbReference>
<name>A0A9Q0FFJ9_9ROSI</name>
<feature type="domain" description="UDENN" evidence="5">
    <location>
        <begin position="18"/>
        <end position="441"/>
    </location>
</feature>
<reference evidence="6" key="1">
    <citation type="submission" date="2022-02" db="EMBL/GenBank/DDBJ databases">
        <authorList>
            <person name="Henning P.M."/>
            <person name="McCubbin A.G."/>
            <person name="Shore J.S."/>
        </authorList>
    </citation>
    <scope>NUCLEOTIDE SEQUENCE</scope>
    <source>
        <strain evidence="6">F60SS</strain>
        <tissue evidence="6">Leaves</tissue>
    </source>
</reference>
<dbReference type="InterPro" id="IPR036322">
    <property type="entry name" value="WD40_repeat_dom_sf"/>
</dbReference>
<dbReference type="PROSITE" id="PS50211">
    <property type="entry name" value="DENN"/>
    <property type="match status" value="1"/>
</dbReference>
<dbReference type="PRINTS" id="PR00320">
    <property type="entry name" value="GPROTEINBRPT"/>
</dbReference>
<gene>
    <name evidence="6" type="primary">SCD1</name>
    <name evidence="6" type="ORF">Tsubulata_032108</name>
</gene>
<dbReference type="SMART" id="SM00800">
    <property type="entry name" value="uDENN"/>
    <property type="match status" value="1"/>
</dbReference>
<evidence type="ECO:0000256" key="3">
    <source>
        <dbReference type="PROSITE-ProRule" id="PRU00221"/>
    </source>
</evidence>
<evidence type="ECO:0000256" key="1">
    <source>
        <dbReference type="ARBA" id="ARBA00022574"/>
    </source>
</evidence>
<dbReference type="Proteomes" id="UP001141552">
    <property type="component" value="Unassembled WGS sequence"/>
</dbReference>
<dbReference type="AlphaFoldDB" id="A0A9Q0FFJ9"/>
<dbReference type="InterPro" id="IPR015943">
    <property type="entry name" value="WD40/YVTN_repeat-like_dom_sf"/>
</dbReference>
<dbReference type="Pfam" id="PF00400">
    <property type="entry name" value="WD40"/>
    <property type="match status" value="6"/>
</dbReference>
<dbReference type="Pfam" id="PF03456">
    <property type="entry name" value="uDENN"/>
    <property type="match status" value="1"/>
</dbReference>
<dbReference type="InterPro" id="IPR020472">
    <property type="entry name" value="WD40_PAC1"/>
</dbReference>
<feature type="repeat" description="WD" evidence="3">
    <location>
        <begin position="948"/>
        <end position="988"/>
    </location>
</feature>
<dbReference type="PANTHER" id="PTHR12296">
    <property type="entry name" value="DENN DOMAIN-CONTAINING PROTEIN 4"/>
    <property type="match status" value="1"/>
</dbReference>
<keyword evidence="1 3" id="KW-0853">WD repeat</keyword>
<keyword evidence="2" id="KW-0677">Repeat</keyword>
<dbReference type="SMART" id="SM00799">
    <property type="entry name" value="DENN"/>
    <property type="match status" value="1"/>
</dbReference>
<dbReference type="Gene3D" id="3.40.50.11500">
    <property type="match status" value="1"/>
</dbReference>
<feature type="repeat" description="WD" evidence="3">
    <location>
        <begin position="878"/>
        <end position="896"/>
    </location>
</feature>
<dbReference type="FunFam" id="2.130.10.10:FF:000624">
    <property type="entry name" value="DENN domain and WD repeat-containing protein SCD1"/>
    <property type="match status" value="1"/>
</dbReference>
<dbReference type="InterPro" id="IPR051696">
    <property type="entry name" value="DENN_Domain_GEFs"/>
</dbReference>
<accession>A0A9Q0FFJ9</accession>
<dbReference type="EMBL" id="JAKUCV010005619">
    <property type="protein sequence ID" value="KAJ4830545.1"/>
    <property type="molecule type" value="Genomic_DNA"/>
</dbReference>
<dbReference type="Gene3D" id="3.30.450.200">
    <property type="match status" value="1"/>
</dbReference>
<dbReference type="PROSITE" id="PS50294">
    <property type="entry name" value="WD_REPEATS_REGION"/>
    <property type="match status" value="3"/>
</dbReference>
<dbReference type="SUPFAM" id="SSF117289">
    <property type="entry name" value="Nucleoporin domain"/>
    <property type="match status" value="1"/>
</dbReference>
<proteinExistence type="predicted"/>
<dbReference type="SMART" id="SM00320">
    <property type="entry name" value="WD40"/>
    <property type="match status" value="8"/>
</dbReference>
<feature type="region of interest" description="Disordered" evidence="4">
    <location>
        <begin position="822"/>
        <end position="843"/>
    </location>
</feature>
<evidence type="ECO:0000256" key="2">
    <source>
        <dbReference type="ARBA" id="ARBA00022737"/>
    </source>
</evidence>
<dbReference type="PROSITE" id="PS50082">
    <property type="entry name" value="WD_REPEATS_2"/>
    <property type="match status" value="6"/>
</dbReference>
<dbReference type="InterPro" id="IPR037516">
    <property type="entry name" value="Tripartite_DENN"/>
</dbReference>
<dbReference type="InterPro" id="IPR005112">
    <property type="entry name" value="dDENN_dom"/>
</dbReference>
<sequence length="1207" mass="133481">MARIFEYFVVCGLGPEIRTVDGSKGYHGTGIMYLASLLDQYPPDNHSHCPPPPPQLPTCVLPAGVEILSGFDANDPSTIPRSYPIVLTEGDGSKIYVSCIAFRDPVSEDIAEAYRIPPNSYADKCICLMSRSPTFRLLRHALEELYALCFSPTGSSKPLWDVISHVVSNVPLPTPGKDRILFSIENCLLTVEAPPKEVLPHADISFQPLVQCLDVDNLTTLFTAVLLERRILLRSNKYSLLTLVSEAICHLIYPFRWQHVYIPLLFFSGVDYIDAPTPYMMGLHSGVDTSNLVMDGVVIVDLDYNRITTTEEIPPIPEPELSALRTEILKFLYPNVMGIDQMKAVPVGSSEIYSRGCNKPWGEVHDLEIRLIFLKFFASILGGYRNFIEISATHVFNNQAFLRKRSRATGQPPEPMIVQFLDSHGFLDYLERVVGSDESDNNLLDKLQDAIGRGQNPSSIFSSHSTEPEIITISDSSAGILGSGAKYTYDRFPSNIRSEEQEEKRKQILAAASGAFEYIKHAPGSPSVQMGKDALSPMERAAERERMVLDIKVKLQGLWLRLLKLGATDDPLSSFEYGTILALIESDAEGIGGSGFVECIREHIHSGWHCQLTEEQFIAVKELLKTAINRATSRNDMSTIRDALEVSAEMFKRDANNVSDYIQRHLISMSIWEELRFWEGYFDYLMDRSSSKSANYAALVTTQLILVASHMAGLGLVDTDAWYMIETIAEKNNIGSKQLIKLRGFLSHIQQLRIGYWGISCVKAQPSLSHGVSSPRPKDATDESQQPAEASGVGRSWVQSMFSRDSSRVNSFSRVRRWTSDGNSVANETGAPRKQDVSAGGQKKMQTNVRILRGHSGAITALHCVTRREVWDLVGDREDAGFFISGSTDCTVKIWDPSVRGSELRATLKGHARTVRAISSDRGKVVSGSDDHSVIVWDKQTSQLLEELKGHDAQVSCVRMLSGERVLTAAHDGTVKMWDVRTDTCVATVGRCSSAVLCMEYDDSTGILAAGGRDAVANIWDIRAGKQMHKLLGHSKWIRSIRMVGDTMITGCDDWTARVWSVSRGTCDAVLACHAGPILCVEYSLSDRGIITGSTDGLVRFWENGDGGVRCVKNVTIHNSSILSINAGENWLGIGAADNSMSLFHRSQERLGGLSSSGPKMAGWQLYRTPQRTVAMVRCVSSDLERKRICSGGRNGVLRLWEATINI</sequence>
<evidence type="ECO:0000313" key="6">
    <source>
        <dbReference type="EMBL" id="KAJ4830545.1"/>
    </source>
</evidence>
<dbReference type="FunFam" id="2.130.10.10:FF:000360">
    <property type="entry name" value="DENN domain and WD repeat-containing protein SCD1"/>
    <property type="match status" value="1"/>
</dbReference>
<reference evidence="6" key="2">
    <citation type="journal article" date="2023" name="Plants (Basel)">
        <title>Annotation of the Turnera subulata (Passifloraceae) Draft Genome Reveals the S-Locus Evolved after the Divergence of Turneroideae from Passifloroideae in a Stepwise Manner.</title>
        <authorList>
            <person name="Henning P.M."/>
            <person name="Roalson E.H."/>
            <person name="Mir W."/>
            <person name="McCubbin A.G."/>
            <person name="Shore J.S."/>
        </authorList>
    </citation>
    <scope>NUCLEOTIDE SEQUENCE</scope>
    <source>
        <strain evidence="6">F60SS</strain>
    </source>
</reference>
<dbReference type="InterPro" id="IPR043153">
    <property type="entry name" value="DENN_C"/>
</dbReference>
<feature type="repeat" description="WD" evidence="3">
    <location>
        <begin position="1031"/>
        <end position="1070"/>
    </location>
</feature>
<feature type="repeat" description="WD" evidence="3">
    <location>
        <begin position="1071"/>
        <end position="1103"/>
    </location>
</feature>
<dbReference type="GO" id="GO:0031410">
    <property type="term" value="C:cytoplasmic vesicle"/>
    <property type="evidence" value="ECO:0007669"/>
    <property type="project" value="TreeGrafter"/>
</dbReference>
<dbReference type="Pfam" id="PF02141">
    <property type="entry name" value="DENN"/>
    <property type="match status" value="1"/>
</dbReference>
<dbReference type="CDD" id="cd00200">
    <property type="entry name" value="WD40"/>
    <property type="match status" value="1"/>
</dbReference>
<feature type="repeat" description="WD" evidence="3">
    <location>
        <begin position="993"/>
        <end position="1030"/>
    </location>
</feature>
<dbReference type="InterPro" id="IPR019775">
    <property type="entry name" value="WD40_repeat_CS"/>
</dbReference>